<feature type="compositionally biased region" description="Basic and acidic residues" evidence="1">
    <location>
        <begin position="268"/>
        <end position="297"/>
    </location>
</feature>
<gene>
    <name evidence="3" type="ORF">TCIL3000_0_04180</name>
</gene>
<proteinExistence type="predicted"/>
<dbReference type="AlphaFoldDB" id="F9W7C6"/>
<evidence type="ECO:0000256" key="1">
    <source>
        <dbReference type="SAM" id="MobiDB-lite"/>
    </source>
</evidence>
<sequence>MNRTMKIWIIAFLCASVVGVCAQESGEPTGKTDHNKEEHERLCGVLKAAVEKWGTSGEGLSDPLKKALGRTIFGNEKGGALGELKSLPDDYTKGGAIRGNFCGQPYSEPGFFSAPHRWSGHSAPHNLVCLCTKGENGWPVNISGNQDTLCGKTRETLGSGSEGWTGSGSGKTQMEATWKEVVTECLEGGGQKGGNLEEALNNFLNKLQHKPDVAANPSRYILGENNVTKEDYYACTGSPKLGVCVAYFNATSPMPWWTDLKNALPEEEKFQEEKRRKEEKRKQQEEANRKEEPHEEALTSPQTTAQGTEKNRTDTLHENIRRFNLTSGTPISMPSSWLLSVAFLF</sequence>
<keyword evidence="2" id="KW-0732">Signal</keyword>
<evidence type="ECO:0000313" key="3">
    <source>
        <dbReference type="EMBL" id="CCD13092.1"/>
    </source>
</evidence>
<keyword evidence="4" id="KW-1185">Reference proteome</keyword>
<name>F9W7C6_TRYCI</name>
<organism evidence="3 4">
    <name type="scientific">Trypanosoma congolense (strain IL3000)</name>
    <dbReference type="NCBI Taxonomy" id="1068625"/>
    <lineage>
        <taxon>Eukaryota</taxon>
        <taxon>Discoba</taxon>
        <taxon>Euglenozoa</taxon>
        <taxon>Kinetoplastea</taxon>
        <taxon>Metakinetoplastina</taxon>
        <taxon>Trypanosomatida</taxon>
        <taxon>Trypanosomatidae</taxon>
        <taxon>Trypanosoma</taxon>
        <taxon>Nannomonas</taxon>
    </lineage>
</organism>
<evidence type="ECO:0000256" key="2">
    <source>
        <dbReference type="SAM" id="SignalP"/>
    </source>
</evidence>
<reference evidence="4" key="1">
    <citation type="submission" date="2011-07" db="EMBL/GenBank/DDBJ databases">
        <title>Divergent evolution of antigenic variation in African trypanosomes.</title>
        <authorList>
            <person name="Jackson A.P."/>
            <person name="Berry A."/>
            <person name="Allison H.C."/>
            <person name="Burton P."/>
            <person name="Anderson J."/>
            <person name="Aslett M."/>
            <person name="Brown R."/>
            <person name="Corton N."/>
            <person name="Harris D."/>
            <person name="Hauser H."/>
            <person name="Gamble J."/>
            <person name="Gilderthorp R."/>
            <person name="McQuillan J."/>
            <person name="Quail M.A."/>
            <person name="Sanders M."/>
            <person name="Van Tonder A."/>
            <person name="Ginger M.L."/>
            <person name="Donelson J.E."/>
            <person name="Field M.C."/>
            <person name="Barry J.D."/>
            <person name="Berriman M."/>
            <person name="Hertz-Fowler C."/>
        </authorList>
    </citation>
    <scope>NUCLEOTIDE SEQUENCE [LARGE SCALE GENOMIC DNA]</scope>
    <source>
        <strain evidence="4">IL3000</strain>
    </source>
</reference>
<dbReference type="Proteomes" id="UP000000702">
    <property type="component" value="Unassembled WGS sequence"/>
</dbReference>
<comment type="caution">
    <text evidence="3">The sequence shown here is derived from an EMBL/GenBank/DDBJ whole genome shotgun (WGS) entry which is preliminary data.</text>
</comment>
<accession>F9W7C6</accession>
<feature type="compositionally biased region" description="Polar residues" evidence="1">
    <location>
        <begin position="299"/>
        <end position="308"/>
    </location>
</feature>
<reference evidence="3 4" key="2">
    <citation type="journal article" date="2012" name="Proc. Natl. Acad. Sci. U.S.A.">
        <title>Antigenic diversity is generated by distinct evolutionary mechanisms in African trypanosome species.</title>
        <authorList>
            <person name="Jackson A.P."/>
            <person name="Berry A."/>
            <person name="Aslett M."/>
            <person name="Allison H.C."/>
            <person name="Burton P."/>
            <person name="Vavrova-Anderson J."/>
            <person name="Brown R."/>
            <person name="Browne H."/>
            <person name="Corton N."/>
            <person name="Hauser H."/>
            <person name="Gamble J."/>
            <person name="Gilderthorp R."/>
            <person name="Marcello L."/>
            <person name="McQuillan J."/>
            <person name="Otto T.D."/>
            <person name="Quail M.A."/>
            <person name="Sanders M.J."/>
            <person name="van Tonder A."/>
            <person name="Ginger M.L."/>
            <person name="Field M.C."/>
            <person name="Barry J.D."/>
            <person name="Hertz-Fowler C."/>
            <person name="Berriman M."/>
        </authorList>
    </citation>
    <scope>NUCLEOTIDE SEQUENCE [LARGE SCALE GENOMIC DNA]</scope>
    <source>
        <strain evidence="3 4">IL3000</strain>
    </source>
</reference>
<feature type="region of interest" description="Disordered" evidence="1">
    <location>
        <begin position="268"/>
        <end position="316"/>
    </location>
</feature>
<feature type="chain" id="PRO_5003388759" evidence="2">
    <location>
        <begin position="23"/>
        <end position="345"/>
    </location>
</feature>
<evidence type="ECO:0000313" key="4">
    <source>
        <dbReference type="Proteomes" id="UP000000702"/>
    </source>
</evidence>
<feature type="signal peptide" evidence="2">
    <location>
        <begin position="1"/>
        <end position="22"/>
    </location>
</feature>
<dbReference type="EMBL" id="CAEQ01001008">
    <property type="protein sequence ID" value="CCD13092.1"/>
    <property type="molecule type" value="Genomic_DNA"/>
</dbReference>
<protein>
    <submittedName>
        <fullName evidence="3">Variant surface glycoprotein</fullName>
    </submittedName>
</protein>
<dbReference type="VEuPathDB" id="TriTrypDB:TcIL3000_0_04180"/>